<evidence type="ECO:0000313" key="3">
    <source>
        <dbReference type="EMBL" id="PRB90551.1"/>
    </source>
</evidence>
<dbReference type="RefSeq" id="WP_105681967.1">
    <property type="nucleotide sequence ID" value="NZ_JBBGZD010000001.1"/>
</dbReference>
<keyword evidence="4" id="KW-1185">Reference proteome</keyword>
<proteinExistence type="predicted"/>
<sequence length="161" mass="17714">MKTLPIAIAFGFFGAVAVTVSFSLQWPTWVMFVAWVSFYIFGKKIETSLWALLQIVLGMMMAILIQVSAGGLQQLIGGLGFPVAVFLYIGSLAYFAGTKKLNNIPAWFLGLIILFGAHPPLEPLPVLNLLIPILAGFLFAWLNNKVVDMIHERQTSKSTVQ</sequence>
<dbReference type="EMBL" id="PCPP01000001">
    <property type="protein sequence ID" value="PRB85725.1"/>
    <property type="molecule type" value="Genomic_DNA"/>
</dbReference>
<dbReference type="OrthoDB" id="8396882at2"/>
<protein>
    <recommendedName>
        <fullName evidence="6">DUF1097 domain-containing protein</fullName>
    </recommendedName>
</protein>
<reference evidence="4 5" key="1">
    <citation type="submission" date="2017-09" db="EMBL/GenBank/DDBJ databases">
        <title>Genomic, metabolic, and phenotypic characteristics of bacterial isolates from the natural microbiome of the model nematode Caenorhabditis elegans.</title>
        <authorList>
            <person name="Zimmermann J."/>
            <person name="Obeng N."/>
            <person name="Yang W."/>
            <person name="Obeng O."/>
            <person name="Kissoyan K."/>
            <person name="Pees B."/>
            <person name="Dirksen P."/>
            <person name="Hoppner M."/>
            <person name="Franke A."/>
            <person name="Rosenstiel P."/>
            <person name="Leippe M."/>
            <person name="Dierking K."/>
            <person name="Kaleta C."/>
            <person name="Schulenburg H."/>
        </authorList>
    </citation>
    <scope>NUCLEOTIDE SEQUENCE [LARGE SCALE GENOMIC DNA]</scope>
    <source>
        <strain evidence="2 5">MYb25</strain>
        <strain evidence="3 4">MYb44</strain>
    </source>
</reference>
<dbReference type="InterPro" id="IPR009476">
    <property type="entry name" value="DUF1097"/>
</dbReference>
<dbReference type="Pfam" id="PF06496">
    <property type="entry name" value="DUF1097"/>
    <property type="match status" value="1"/>
</dbReference>
<evidence type="ECO:0000313" key="5">
    <source>
        <dbReference type="Proteomes" id="UP000238534"/>
    </source>
</evidence>
<feature type="transmembrane region" description="Helical" evidence="1">
    <location>
        <begin position="75"/>
        <end position="97"/>
    </location>
</feature>
<comment type="caution">
    <text evidence="2">The sequence shown here is derived from an EMBL/GenBank/DDBJ whole genome shotgun (WGS) entry which is preliminary data.</text>
</comment>
<dbReference type="Proteomes" id="UP000238325">
    <property type="component" value="Unassembled WGS sequence"/>
</dbReference>
<evidence type="ECO:0000313" key="4">
    <source>
        <dbReference type="Proteomes" id="UP000238325"/>
    </source>
</evidence>
<accession>A0A2S9CYY2</accession>
<feature type="transmembrane region" description="Helical" evidence="1">
    <location>
        <begin position="104"/>
        <end position="121"/>
    </location>
</feature>
<keyword evidence="1" id="KW-1133">Transmembrane helix</keyword>
<keyword evidence="1" id="KW-0472">Membrane</keyword>
<keyword evidence="1" id="KW-0812">Transmembrane</keyword>
<name>A0A2S9CYY2_CHRCI</name>
<organism evidence="2 5">
    <name type="scientific">Chryseobacterium culicis</name>
    <dbReference type="NCBI Taxonomy" id="680127"/>
    <lineage>
        <taxon>Bacteria</taxon>
        <taxon>Pseudomonadati</taxon>
        <taxon>Bacteroidota</taxon>
        <taxon>Flavobacteriia</taxon>
        <taxon>Flavobacteriales</taxon>
        <taxon>Weeksellaceae</taxon>
        <taxon>Chryseobacterium group</taxon>
        <taxon>Chryseobacterium</taxon>
    </lineage>
</organism>
<evidence type="ECO:0008006" key="6">
    <source>
        <dbReference type="Google" id="ProtNLM"/>
    </source>
</evidence>
<dbReference type="Proteomes" id="UP000238534">
    <property type="component" value="Unassembled WGS sequence"/>
</dbReference>
<feature type="transmembrane region" description="Helical" evidence="1">
    <location>
        <begin position="127"/>
        <end position="144"/>
    </location>
</feature>
<evidence type="ECO:0000313" key="2">
    <source>
        <dbReference type="EMBL" id="PRB85725.1"/>
    </source>
</evidence>
<dbReference type="EMBL" id="PCPH01000002">
    <property type="protein sequence ID" value="PRB90551.1"/>
    <property type="molecule type" value="Genomic_DNA"/>
</dbReference>
<dbReference type="AlphaFoldDB" id="A0A2S9CYY2"/>
<gene>
    <name evidence="2" type="ORF">CQ022_05585</name>
    <name evidence="3" type="ORF">CQ033_07400</name>
</gene>
<feature type="transmembrane region" description="Helical" evidence="1">
    <location>
        <begin position="49"/>
        <end position="69"/>
    </location>
</feature>
<evidence type="ECO:0000256" key="1">
    <source>
        <dbReference type="SAM" id="Phobius"/>
    </source>
</evidence>
<feature type="transmembrane region" description="Helical" evidence="1">
    <location>
        <begin position="27"/>
        <end position="42"/>
    </location>
</feature>